<dbReference type="InterPro" id="IPR001781">
    <property type="entry name" value="Znf_LIM"/>
</dbReference>
<evidence type="ECO:0000256" key="4">
    <source>
        <dbReference type="ARBA" id="ARBA00023038"/>
    </source>
</evidence>
<keyword evidence="1 5" id="KW-0479">Metal-binding</keyword>
<proteinExistence type="predicted"/>
<feature type="domain" description="LIM zinc-binding" evidence="6">
    <location>
        <begin position="1"/>
        <end position="49"/>
    </location>
</feature>
<evidence type="ECO:0000256" key="5">
    <source>
        <dbReference type="PROSITE-ProRule" id="PRU00125"/>
    </source>
</evidence>
<dbReference type="PROSITE" id="PS50023">
    <property type="entry name" value="LIM_DOMAIN_2"/>
    <property type="match status" value="1"/>
</dbReference>
<dbReference type="Gene3D" id="2.10.110.10">
    <property type="entry name" value="Cysteine Rich Protein"/>
    <property type="match status" value="2"/>
</dbReference>
<reference evidence="7" key="1">
    <citation type="submission" date="2020-10" db="EMBL/GenBank/DDBJ databases">
        <authorList>
            <person name="Kikuchi T."/>
        </authorList>
    </citation>
    <scope>NUCLEOTIDE SEQUENCE</scope>
    <source>
        <strain evidence="7">NKZ352</strain>
    </source>
</reference>
<evidence type="ECO:0000256" key="1">
    <source>
        <dbReference type="ARBA" id="ARBA00022723"/>
    </source>
</evidence>
<keyword evidence="2" id="KW-0677">Repeat</keyword>
<evidence type="ECO:0000256" key="3">
    <source>
        <dbReference type="ARBA" id="ARBA00022833"/>
    </source>
</evidence>
<protein>
    <recommendedName>
        <fullName evidence="6">LIM zinc-binding domain-containing protein</fullName>
    </recommendedName>
</protein>
<keyword evidence="4 5" id="KW-0440">LIM domain</keyword>
<gene>
    <name evidence="7" type="ORF">CAUJ_LOCUS13669</name>
</gene>
<dbReference type="Proteomes" id="UP000835052">
    <property type="component" value="Unassembled WGS sequence"/>
</dbReference>
<dbReference type="Pfam" id="PF00412">
    <property type="entry name" value="LIM"/>
    <property type="match status" value="1"/>
</dbReference>
<dbReference type="GO" id="GO:0001725">
    <property type="term" value="C:stress fiber"/>
    <property type="evidence" value="ECO:0007669"/>
    <property type="project" value="TreeGrafter"/>
</dbReference>
<dbReference type="PANTHER" id="PTHR24207:SF2">
    <property type="entry name" value="ZYX102 PROTEIN"/>
    <property type="match status" value="1"/>
</dbReference>
<dbReference type="GO" id="GO:0005925">
    <property type="term" value="C:focal adhesion"/>
    <property type="evidence" value="ECO:0007669"/>
    <property type="project" value="TreeGrafter"/>
</dbReference>
<dbReference type="GO" id="GO:0098609">
    <property type="term" value="P:cell-cell adhesion"/>
    <property type="evidence" value="ECO:0007669"/>
    <property type="project" value="TreeGrafter"/>
</dbReference>
<dbReference type="GO" id="GO:0046872">
    <property type="term" value="F:metal ion binding"/>
    <property type="evidence" value="ECO:0007669"/>
    <property type="project" value="UniProtKB-KW"/>
</dbReference>
<evidence type="ECO:0000313" key="7">
    <source>
        <dbReference type="EMBL" id="CAD6197760.1"/>
    </source>
</evidence>
<evidence type="ECO:0000259" key="6">
    <source>
        <dbReference type="PROSITE" id="PS50023"/>
    </source>
</evidence>
<name>A0A8S1HXI3_9PELO</name>
<evidence type="ECO:0000313" key="8">
    <source>
        <dbReference type="Proteomes" id="UP000835052"/>
    </source>
</evidence>
<evidence type="ECO:0000256" key="2">
    <source>
        <dbReference type="ARBA" id="ARBA00022737"/>
    </source>
</evidence>
<dbReference type="SMART" id="SM00132">
    <property type="entry name" value="LIM"/>
    <property type="match status" value="1"/>
</dbReference>
<dbReference type="OrthoDB" id="25414at2759"/>
<comment type="caution">
    <text evidence="7">The sequence shown here is derived from an EMBL/GenBank/DDBJ whole genome shotgun (WGS) entry which is preliminary data.</text>
</comment>
<keyword evidence="3 5" id="KW-0862">Zinc</keyword>
<organism evidence="7 8">
    <name type="scientific">Caenorhabditis auriculariae</name>
    <dbReference type="NCBI Taxonomy" id="2777116"/>
    <lineage>
        <taxon>Eukaryota</taxon>
        <taxon>Metazoa</taxon>
        <taxon>Ecdysozoa</taxon>
        <taxon>Nematoda</taxon>
        <taxon>Chromadorea</taxon>
        <taxon>Rhabditida</taxon>
        <taxon>Rhabditina</taxon>
        <taxon>Rhabditomorpha</taxon>
        <taxon>Rhabditoidea</taxon>
        <taxon>Rhabditidae</taxon>
        <taxon>Peloderinae</taxon>
        <taxon>Caenorhabditis</taxon>
    </lineage>
</organism>
<dbReference type="SUPFAM" id="SSF57716">
    <property type="entry name" value="Glucocorticoid receptor-like (DNA-binding domain)"/>
    <property type="match status" value="1"/>
</dbReference>
<accession>A0A8S1HXI3</accession>
<dbReference type="AlphaFoldDB" id="A0A8S1HXI3"/>
<keyword evidence="8" id="KW-1185">Reference proteome</keyword>
<dbReference type="EMBL" id="CAJGYM010000103">
    <property type="protein sequence ID" value="CAD6197760.1"/>
    <property type="molecule type" value="Genomic_DNA"/>
</dbReference>
<dbReference type="PANTHER" id="PTHR24207">
    <property type="entry name" value="ZYX102 PROTEIN"/>
    <property type="match status" value="1"/>
</dbReference>
<sequence length="72" mass="8128">MVLTALNRSYHPACFQCTACSLCLDGVSFALDKNGQPFCMPDYHERFAPRCAKCKKPILPENVSEKQSKKNF</sequence>